<comment type="caution">
    <text evidence="1">The sequence shown here is derived from an EMBL/GenBank/DDBJ whole genome shotgun (WGS) entry which is preliminary data.</text>
</comment>
<keyword evidence="2" id="KW-1185">Reference proteome</keyword>
<dbReference type="Proteomes" id="UP001146351">
    <property type="component" value="Unassembled WGS sequence"/>
</dbReference>
<name>A0A9W9ITP6_9EURO</name>
<sequence length="115" mass="13214">MGMNYVLESPAGLDKLQDTLGTNKGALIQAALENQAAAGYMKNWTLEETMGLNNAKEAVKLFNLPICDLDATWKKFRNSWPEAWRQVYDNVRLCRLQKDQNGNEFPYDWESYLYG</sequence>
<organism evidence="1 2">
    <name type="scientific">Penicillium capsulatum</name>
    <dbReference type="NCBI Taxonomy" id="69766"/>
    <lineage>
        <taxon>Eukaryota</taxon>
        <taxon>Fungi</taxon>
        <taxon>Dikarya</taxon>
        <taxon>Ascomycota</taxon>
        <taxon>Pezizomycotina</taxon>
        <taxon>Eurotiomycetes</taxon>
        <taxon>Eurotiomycetidae</taxon>
        <taxon>Eurotiales</taxon>
        <taxon>Aspergillaceae</taxon>
        <taxon>Penicillium</taxon>
    </lineage>
</organism>
<protein>
    <submittedName>
        <fullName evidence="1">Uncharacterized protein</fullName>
    </submittedName>
</protein>
<evidence type="ECO:0000313" key="2">
    <source>
        <dbReference type="Proteomes" id="UP001146351"/>
    </source>
</evidence>
<reference evidence="1" key="1">
    <citation type="submission" date="2022-11" db="EMBL/GenBank/DDBJ databases">
        <authorList>
            <person name="Petersen C."/>
        </authorList>
    </citation>
    <scope>NUCLEOTIDE SEQUENCE</scope>
    <source>
        <strain evidence="1">IBT 21917</strain>
    </source>
</reference>
<proteinExistence type="predicted"/>
<accession>A0A9W9ITP6</accession>
<dbReference type="AlphaFoldDB" id="A0A9W9ITP6"/>
<reference evidence="1" key="2">
    <citation type="journal article" date="2023" name="IMA Fungus">
        <title>Comparative genomic study of the Penicillium genus elucidates a diverse pangenome and 15 lateral gene transfer events.</title>
        <authorList>
            <person name="Petersen C."/>
            <person name="Sorensen T."/>
            <person name="Nielsen M.R."/>
            <person name="Sondergaard T.E."/>
            <person name="Sorensen J.L."/>
            <person name="Fitzpatrick D.A."/>
            <person name="Frisvad J.C."/>
            <person name="Nielsen K.L."/>
        </authorList>
    </citation>
    <scope>NUCLEOTIDE SEQUENCE</scope>
    <source>
        <strain evidence="1">IBT 21917</strain>
    </source>
</reference>
<dbReference type="OrthoDB" id="4343009at2759"/>
<gene>
    <name evidence="1" type="ORF">N7492_001460</name>
</gene>
<evidence type="ECO:0000313" key="1">
    <source>
        <dbReference type="EMBL" id="KAJ5183844.1"/>
    </source>
</evidence>
<dbReference type="EMBL" id="JAPQKO010000001">
    <property type="protein sequence ID" value="KAJ5183844.1"/>
    <property type="molecule type" value="Genomic_DNA"/>
</dbReference>